<dbReference type="EMBL" id="MT630951">
    <property type="protein sequence ID" value="QNO44312.1"/>
    <property type="molecule type" value="Genomic_DNA"/>
</dbReference>
<evidence type="ECO:0000313" key="1">
    <source>
        <dbReference type="EMBL" id="QNO44312.1"/>
    </source>
</evidence>
<reference evidence="2" key="1">
    <citation type="submission" date="2020-06" db="EMBL/GenBank/DDBJ databases">
        <title>Unique genomic features of the anaerobic methanotrophic archaea.</title>
        <authorList>
            <person name="Chadwick G.L."/>
            <person name="Skennerton C.T."/>
            <person name="Laso-Perez R."/>
            <person name="Leu A.O."/>
            <person name="Speth D.R."/>
            <person name="Yu H."/>
            <person name="Morgan-Lang C."/>
            <person name="Hatzenpichler R."/>
            <person name="Goudeau D."/>
            <person name="Malmstrom R."/>
            <person name="Brazelton W.J."/>
            <person name="Woyke T."/>
            <person name="Hallam S.J."/>
            <person name="Tyson G.W."/>
            <person name="Wegener G."/>
            <person name="Boetius A."/>
            <person name="Orphan V."/>
        </authorList>
    </citation>
    <scope>NUCLEOTIDE SEQUENCE</scope>
</reference>
<protein>
    <submittedName>
        <fullName evidence="2">Uncharacterized protein</fullName>
    </submittedName>
</protein>
<evidence type="ECO:0000313" key="2">
    <source>
        <dbReference type="EMBL" id="QNO45848.1"/>
    </source>
</evidence>
<dbReference type="EMBL" id="MT631157">
    <property type="protein sequence ID" value="QNO45848.1"/>
    <property type="molecule type" value="Genomic_DNA"/>
</dbReference>
<name>A0A7G9YCW4_9EURY</name>
<accession>A0A7G9YCW4</accession>
<organism evidence="2">
    <name type="scientific">Candidatus Methanogaster sp. ANME-2c ERB4</name>
    <dbReference type="NCBI Taxonomy" id="2759911"/>
    <lineage>
        <taxon>Archaea</taxon>
        <taxon>Methanobacteriati</taxon>
        <taxon>Methanobacteriota</taxon>
        <taxon>Stenosarchaea group</taxon>
        <taxon>Methanomicrobia</taxon>
        <taxon>Methanosarcinales</taxon>
        <taxon>ANME-2 cluster</taxon>
        <taxon>Candidatus Methanogasteraceae</taxon>
        <taxon>Candidatus Methanogaster</taxon>
    </lineage>
</organism>
<sequence>MYYQSDALHWNLSQIDTVGKLGQKALMSEHLNEPHGRRLDILKKEAMMNGFGLVIA</sequence>
<dbReference type="AlphaFoldDB" id="A0A7G9YCW4"/>
<proteinExistence type="predicted"/>
<gene>
    <name evidence="2" type="ORF">CLCIFPGF_00005</name>
    <name evidence="1" type="ORF">JFPJJDFG_00007</name>
</gene>